<feature type="transmembrane region" description="Helical" evidence="6">
    <location>
        <begin position="12"/>
        <end position="33"/>
    </location>
</feature>
<evidence type="ECO:0000313" key="7">
    <source>
        <dbReference type="EMBL" id="MBC8538513.1"/>
    </source>
</evidence>
<feature type="transmembrane region" description="Helical" evidence="6">
    <location>
        <begin position="94"/>
        <end position="115"/>
    </location>
</feature>
<feature type="transmembrane region" description="Helical" evidence="6">
    <location>
        <begin position="53"/>
        <end position="73"/>
    </location>
</feature>
<keyword evidence="5 6" id="KW-0472">Membrane</keyword>
<dbReference type="PANTHER" id="PTHR30250">
    <property type="entry name" value="PST FAMILY PREDICTED COLANIC ACID TRANSPORTER"/>
    <property type="match status" value="1"/>
</dbReference>
<protein>
    <submittedName>
        <fullName evidence="7">Sugar isomerase</fullName>
    </submittedName>
</protein>
<feature type="transmembrane region" description="Helical" evidence="6">
    <location>
        <begin position="436"/>
        <end position="457"/>
    </location>
</feature>
<sequence>MSGNYGMKRGIYNVLAGFLNQIITIALGILVPRLVLVSFGSEVNGLVNSITQIFVYFSLLEAGVGAATLQALYGPVARDDKASINEILAATSRYYKKTGIVYFFAVLGLAVVYPLVVSTDIPPMTIILVILLQGMVGVANYFFQGKFRYLLEAEGKNYIITNLTTMVTILTNVAKIILLLLGADIVIVQASYMVFNLLQMLFIGLYIHRRYKWLNLKVQPNYGAISQKNNALIHQFSNLIFNNTDVLILTVVCGLKVASVYSMYTLFFNMINTMLSTASSGVVFTLGQRFNVDREGYTKLFDCYESYYLSLVFTLFTVTYIFILPFMKLYTAGITDINYIDQYLPMLFIAMNLLSAGRGPSNNTINIAGHFKQTQWRSILETAINVSVSLVCVYFFGIYGVLFGTIAALLYRANDMILYSNRVILKRSPLKTYRRWITNLILLLLILWGSSYITLTLNTYGQIILWAVVYLVVIAGIFFGVTSLTERESAKMIGGLFRPLRQKLFRRGK</sequence>
<dbReference type="EMBL" id="JACRSS010000002">
    <property type="protein sequence ID" value="MBC8538513.1"/>
    <property type="molecule type" value="Genomic_DNA"/>
</dbReference>
<keyword evidence="2" id="KW-1003">Cell membrane</keyword>
<organism evidence="7 8">
    <name type="scientific">Guopingia tenuis</name>
    <dbReference type="NCBI Taxonomy" id="2763656"/>
    <lineage>
        <taxon>Bacteria</taxon>
        <taxon>Bacillati</taxon>
        <taxon>Bacillota</taxon>
        <taxon>Clostridia</taxon>
        <taxon>Christensenellales</taxon>
        <taxon>Christensenellaceae</taxon>
        <taxon>Guopingia</taxon>
    </lineage>
</organism>
<feature type="transmembrane region" description="Helical" evidence="6">
    <location>
        <begin position="121"/>
        <end position="143"/>
    </location>
</feature>
<comment type="caution">
    <text evidence="7">The sequence shown here is derived from an EMBL/GenBank/DDBJ whole genome shotgun (WGS) entry which is preliminary data.</text>
</comment>
<feature type="transmembrane region" description="Helical" evidence="6">
    <location>
        <begin position="266"/>
        <end position="287"/>
    </location>
</feature>
<accession>A0A926DI31</accession>
<comment type="subcellular location">
    <subcellularLocation>
        <location evidence="1">Cell membrane</location>
        <topology evidence="1">Multi-pass membrane protein</topology>
    </subcellularLocation>
</comment>
<dbReference type="GO" id="GO:0016853">
    <property type="term" value="F:isomerase activity"/>
    <property type="evidence" value="ECO:0007669"/>
    <property type="project" value="UniProtKB-KW"/>
</dbReference>
<keyword evidence="8" id="KW-1185">Reference proteome</keyword>
<evidence type="ECO:0000256" key="1">
    <source>
        <dbReference type="ARBA" id="ARBA00004651"/>
    </source>
</evidence>
<dbReference type="InterPro" id="IPR050833">
    <property type="entry name" value="Poly_Biosynth_Transport"/>
</dbReference>
<dbReference type="RefSeq" id="WP_178620997.1">
    <property type="nucleotide sequence ID" value="NZ_JACRSS010000002.1"/>
</dbReference>
<reference evidence="7" key="1">
    <citation type="submission" date="2020-08" db="EMBL/GenBank/DDBJ databases">
        <title>Genome public.</title>
        <authorList>
            <person name="Liu C."/>
            <person name="Sun Q."/>
        </authorList>
    </citation>
    <scope>NUCLEOTIDE SEQUENCE</scope>
    <source>
        <strain evidence="7">NSJ-63</strain>
    </source>
</reference>
<dbReference type="GO" id="GO:0005886">
    <property type="term" value="C:plasma membrane"/>
    <property type="evidence" value="ECO:0007669"/>
    <property type="project" value="UniProtKB-SubCell"/>
</dbReference>
<keyword evidence="4 6" id="KW-1133">Transmembrane helix</keyword>
<evidence type="ECO:0000256" key="5">
    <source>
        <dbReference type="ARBA" id="ARBA00023136"/>
    </source>
</evidence>
<feature type="transmembrane region" description="Helical" evidence="6">
    <location>
        <begin position="163"/>
        <end position="181"/>
    </location>
</feature>
<evidence type="ECO:0000256" key="4">
    <source>
        <dbReference type="ARBA" id="ARBA00022989"/>
    </source>
</evidence>
<evidence type="ECO:0000313" key="8">
    <source>
        <dbReference type="Proteomes" id="UP000617951"/>
    </source>
</evidence>
<feature type="transmembrane region" description="Helical" evidence="6">
    <location>
        <begin position="307"/>
        <end position="327"/>
    </location>
</feature>
<dbReference type="AlphaFoldDB" id="A0A926DI31"/>
<dbReference type="Proteomes" id="UP000617951">
    <property type="component" value="Unassembled WGS sequence"/>
</dbReference>
<keyword evidence="3 6" id="KW-0812">Transmembrane</keyword>
<evidence type="ECO:0000256" key="6">
    <source>
        <dbReference type="SAM" id="Phobius"/>
    </source>
</evidence>
<keyword evidence="7" id="KW-0413">Isomerase</keyword>
<dbReference type="PANTHER" id="PTHR30250:SF26">
    <property type="entry name" value="PSMA PROTEIN"/>
    <property type="match status" value="1"/>
</dbReference>
<gene>
    <name evidence="7" type="ORF">H8693_06160</name>
</gene>
<feature type="transmembrane region" description="Helical" evidence="6">
    <location>
        <begin position="187"/>
        <end position="207"/>
    </location>
</feature>
<feature type="transmembrane region" description="Helical" evidence="6">
    <location>
        <begin position="463"/>
        <end position="484"/>
    </location>
</feature>
<proteinExistence type="predicted"/>
<name>A0A926DI31_9FIRM</name>
<evidence type="ECO:0000256" key="3">
    <source>
        <dbReference type="ARBA" id="ARBA00022692"/>
    </source>
</evidence>
<feature type="transmembrane region" description="Helical" evidence="6">
    <location>
        <begin position="386"/>
        <end position="411"/>
    </location>
</feature>
<evidence type="ECO:0000256" key="2">
    <source>
        <dbReference type="ARBA" id="ARBA00022475"/>
    </source>
</evidence>